<dbReference type="EMBL" id="JARJBC010000031">
    <property type="protein sequence ID" value="MDF3293923.1"/>
    <property type="molecule type" value="Genomic_DNA"/>
</dbReference>
<evidence type="ECO:0000313" key="1">
    <source>
        <dbReference type="EMBL" id="MDF3293923.1"/>
    </source>
</evidence>
<dbReference type="RefSeq" id="WP_276096768.1">
    <property type="nucleotide sequence ID" value="NZ_JARJBC010000031.1"/>
</dbReference>
<protein>
    <submittedName>
        <fullName evidence="1">Uncharacterized protein</fullName>
    </submittedName>
</protein>
<sequence length="153" mass="16261">MLDEARRRTESLPAVELCQGDVHALPVEPDTVDRAKVDRVLMHIEGAVGRAGTTPPGAPAGARVALAGPDWDTLVVDAEDLEVSRAFTRFTTSEVVLRVVNGPHWRAASATDDGEVPGIGHTGGSFGCGSRALRPTSAMIVRTGRRTWRRIGA</sequence>
<name>A0ABT5ZVR9_9ACTN</name>
<organism evidence="1 2">
    <name type="scientific">Streptomyces silvisoli</name>
    <dbReference type="NCBI Taxonomy" id="3034235"/>
    <lineage>
        <taxon>Bacteria</taxon>
        <taxon>Bacillati</taxon>
        <taxon>Actinomycetota</taxon>
        <taxon>Actinomycetes</taxon>
        <taxon>Kitasatosporales</taxon>
        <taxon>Streptomycetaceae</taxon>
        <taxon>Streptomyces</taxon>
    </lineage>
</organism>
<gene>
    <name evidence="1" type="ORF">P3G67_32865</name>
</gene>
<comment type="caution">
    <text evidence="1">The sequence shown here is derived from an EMBL/GenBank/DDBJ whole genome shotgun (WGS) entry which is preliminary data.</text>
</comment>
<dbReference type="Proteomes" id="UP001216579">
    <property type="component" value="Unassembled WGS sequence"/>
</dbReference>
<accession>A0ABT5ZVR9</accession>
<evidence type="ECO:0000313" key="2">
    <source>
        <dbReference type="Proteomes" id="UP001216579"/>
    </source>
</evidence>
<proteinExistence type="predicted"/>
<reference evidence="1 2" key="1">
    <citation type="submission" date="2023-03" db="EMBL/GenBank/DDBJ databases">
        <title>Draft genome sequence of Streptomyces sp. RB6PN23 isolated from peat swamp forest in Thailand.</title>
        <authorList>
            <person name="Klaysubun C."/>
            <person name="Duangmal K."/>
        </authorList>
    </citation>
    <scope>NUCLEOTIDE SEQUENCE [LARGE SCALE GENOMIC DNA]</scope>
    <source>
        <strain evidence="1 2">RB6PN23</strain>
    </source>
</reference>
<keyword evidence="2" id="KW-1185">Reference proteome</keyword>